<dbReference type="Proteomes" id="UP000273022">
    <property type="component" value="Unassembled WGS sequence"/>
</dbReference>
<gene>
    <name evidence="1" type="ORF">D5R81_12810</name>
</gene>
<dbReference type="OrthoDB" id="7071932at2"/>
<accession>A0A3A6TJ90</accession>
<dbReference type="EMBL" id="QYYH01000079">
    <property type="protein sequence ID" value="RJY11898.1"/>
    <property type="molecule type" value="Genomic_DNA"/>
</dbReference>
<name>A0A3A6TJ90_9GAMM</name>
<organism evidence="1 2">
    <name type="scientific">Parashewanella spongiae</name>
    <dbReference type="NCBI Taxonomy" id="342950"/>
    <lineage>
        <taxon>Bacteria</taxon>
        <taxon>Pseudomonadati</taxon>
        <taxon>Pseudomonadota</taxon>
        <taxon>Gammaproteobacteria</taxon>
        <taxon>Alteromonadales</taxon>
        <taxon>Shewanellaceae</taxon>
        <taxon>Parashewanella</taxon>
    </lineage>
</organism>
<dbReference type="RefSeq" id="WP_121854032.1">
    <property type="nucleotide sequence ID" value="NZ_CP037952.1"/>
</dbReference>
<evidence type="ECO:0000313" key="2">
    <source>
        <dbReference type="Proteomes" id="UP000273022"/>
    </source>
</evidence>
<reference evidence="1 2" key="1">
    <citation type="submission" date="2018-09" db="EMBL/GenBank/DDBJ databases">
        <title>Phylogeny of the Shewanellaceae, and recommendation for two new genera, Pseudoshewanella and Parashewanella.</title>
        <authorList>
            <person name="Wang G."/>
        </authorList>
    </citation>
    <scope>NUCLEOTIDE SEQUENCE [LARGE SCALE GENOMIC DNA]</scope>
    <source>
        <strain evidence="1 2">KCTC 22492</strain>
    </source>
</reference>
<dbReference type="AlphaFoldDB" id="A0A3A6TJ90"/>
<proteinExistence type="predicted"/>
<comment type="caution">
    <text evidence="1">The sequence shown here is derived from an EMBL/GenBank/DDBJ whole genome shotgun (WGS) entry which is preliminary data.</text>
</comment>
<keyword evidence="2" id="KW-1185">Reference proteome</keyword>
<evidence type="ECO:0000313" key="1">
    <source>
        <dbReference type="EMBL" id="RJY11898.1"/>
    </source>
</evidence>
<sequence>MIEQRTLSQEKWGELVSLAADLIKISSVEVSTKESLPTLCVKVLSSEKSEVELKYNVVEVNKQLLVFFKPEPSQNEHLTEIATEIGKKWNATKSQHKQFTAATKGSVNDKLPPMKSSDGKLQMNISSLAATKDEDEAWSNISTLPQSVQSTTQGKKGEFVYVATPFRDPKNSDEFVKVMPVTDSSLEPKRSSESAPDFNKLVPKLPWKRRAVSFLKKMIAPEGYVENERACAWDAYEYIEESINKLELKSTYVGRKTYKDGEQEYMKDCDLHLFLAQERKRLNQLPETEKPKIYVTPIGVFRSWVPNSPHCVLGVIYHNKMWVVDSHEEGLCDFRNLKAYSTKFQDVADSSNCARYAAYTGLRLIELIEFNNNMSKLPFRELMRNIKNPKLSDISVLFNEPSSS</sequence>
<protein>
    <submittedName>
        <fullName evidence="1">Uncharacterized protein</fullName>
    </submittedName>
</protein>